<evidence type="ECO:0000313" key="3">
    <source>
        <dbReference type="Proteomes" id="UP000182375"/>
    </source>
</evidence>
<feature type="compositionally biased region" description="Low complexity" evidence="1">
    <location>
        <begin position="108"/>
        <end position="119"/>
    </location>
</feature>
<dbReference type="GeneID" id="95516623"/>
<evidence type="ECO:0000313" key="2">
    <source>
        <dbReference type="EMBL" id="SEE58992.1"/>
    </source>
</evidence>
<feature type="compositionally biased region" description="Low complexity" evidence="1">
    <location>
        <begin position="129"/>
        <end position="140"/>
    </location>
</feature>
<gene>
    <name evidence="2" type="ORF">SAMN04490357_7675</name>
</gene>
<accession>A0A1H5K2F4</accession>
<evidence type="ECO:0000256" key="1">
    <source>
        <dbReference type="SAM" id="MobiDB-lite"/>
    </source>
</evidence>
<feature type="region of interest" description="Disordered" evidence="1">
    <location>
        <begin position="108"/>
        <end position="147"/>
    </location>
</feature>
<reference evidence="2 3" key="1">
    <citation type="submission" date="2016-10" db="EMBL/GenBank/DDBJ databases">
        <authorList>
            <person name="de Groot N.N."/>
        </authorList>
    </citation>
    <scope>NUCLEOTIDE SEQUENCE [LARGE SCALE GENOMIC DNA]</scope>
    <source>
        <strain evidence="2 3">DSM 40306</strain>
    </source>
</reference>
<dbReference type="Proteomes" id="UP000182375">
    <property type="component" value="Unassembled WGS sequence"/>
</dbReference>
<proteinExistence type="predicted"/>
<dbReference type="STRING" id="67331.SAMN04490357_7675"/>
<name>A0A1H5K2F4_9ACTN</name>
<dbReference type="AlphaFoldDB" id="A0A1H5K2F4"/>
<dbReference type="EMBL" id="FNTD01000005">
    <property type="protein sequence ID" value="SEE58992.1"/>
    <property type="molecule type" value="Genomic_DNA"/>
</dbReference>
<organism evidence="2 3">
    <name type="scientific">Streptomyces misionensis</name>
    <dbReference type="NCBI Taxonomy" id="67331"/>
    <lineage>
        <taxon>Bacteria</taxon>
        <taxon>Bacillati</taxon>
        <taxon>Actinomycetota</taxon>
        <taxon>Actinomycetes</taxon>
        <taxon>Kitasatosporales</taxon>
        <taxon>Streptomycetaceae</taxon>
        <taxon>Streptomyces</taxon>
    </lineage>
</organism>
<sequence length="147" mass="14610">MYVQIVFRASPLVDGEPVTCPEARFRGPGGVLTLTGTTAGVVGSCGREHYSHGLADSSSAAECMFTVGQLDTSDLEILLAQGRTGRVRGSLPSGRRLDAQIISLGGPAAGATAPAPATGAGAGGRTPRGRGAAAAAFGAASRSKGTR</sequence>
<protein>
    <submittedName>
        <fullName evidence="2">Uncharacterized protein</fullName>
    </submittedName>
</protein>
<dbReference type="RefSeq" id="WP_074996402.1">
    <property type="nucleotide sequence ID" value="NZ_FNTD01000005.1"/>
</dbReference>